<evidence type="ECO:0000313" key="2">
    <source>
        <dbReference type="EnsemblMetazoa" id="XP_001188365"/>
    </source>
</evidence>
<dbReference type="InterPro" id="IPR003779">
    <property type="entry name" value="CMD-like"/>
</dbReference>
<dbReference type="Gene3D" id="1.20.5.810">
    <property type="entry name" value="AhpD-like"/>
    <property type="match status" value="1"/>
</dbReference>
<dbReference type="Proteomes" id="UP000007110">
    <property type="component" value="Unassembled WGS sequence"/>
</dbReference>
<dbReference type="OrthoDB" id="10040445at2759"/>
<evidence type="ECO:0000259" key="1">
    <source>
        <dbReference type="Pfam" id="PF02627"/>
    </source>
</evidence>
<dbReference type="AlphaFoldDB" id="A0A7M7G0R6"/>
<dbReference type="RefSeq" id="XP_001188365.2">
    <property type="nucleotide sequence ID" value="XM_001188365.4"/>
</dbReference>
<dbReference type="NCBIfam" id="TIGR00778">
    <property type="entry name" value="ahpD_dom"/>
    <property type="match status" value="1"/>
</dbReference>
<dbReference type="InterPro" id="IPR010195">
    <property type="entry name" value="Uncharacterised_peroxidase-rel"/>
</dbReference>
<reference evidence="2" key="2">
    <citation type="submission" date="2021-01" db="UniProtKB">
        <authorList>
            <consortium name="EnsemblMetazoa"/>
        </authorList>
    </citation>
    <scope>IDENTIFICATION</scope>
</reference>
<reference evidence="3" key="1">
    <citation type="submission" date="2015-02" db="EMBL/GenBank/DDBJ databases">
        <title>Genome sequencing for Strongylocentrotus purpuratus.</title>
        <authorList>
            <person name="Murali S."/>
            <person name="Liu Y."/>
            <person name="Vee V."/>
            <person name="English A."/>
            <person name="Wang M."/>
            <person name="Skinner E."/>
            <person name="Han Y."/>
            <person name="Muzny D.M."/>
            <person name="Worley K.C."/>
            <person name="Gibbs R.A."/>
        </authorList>
    </citation>
    <scope>NUCLEOTIDE SEQUENCE</scope>
</reference>
<keyword evidence="3" id="KW-1185">Reference proteome</keyword>
<dbReference type="GeneID" id="755102"/>
<dbReference type="KEGG" id="spu:755102"/>
<dbReference type="PANTHER" id="PTHR35446">
    <property type="entry name" value="SI:CH211-175M2.5"/>
    <property type="match status" value="1"/>
</dbReference>
<dbReference type="Gene3D" id="1.20.1290.10">
    <property type="entry name" value="AhpD-like"/>
    <property type="match status" value="1"/>
</dbReference>
<dbReference type="GO" id="GO:0051920">
    <property type="term" value="F:peroxiredoxin activity"/>
    <property type="evidence" value="ECO:0007669"/>
    <property type="project" value="InterPro"/>
</dbReference>
<proteinExistence type="predicted"/>
<dbReference type="InterPro" id="IPR029032">
    <property type="entry name" value="AhpD-like"/>
</dbReference>
<dbReference type="InterPro" id="IPR004675">
    <property type="entry name" value="AhpD_core"/>
</dbReference>
<feature type="domain" description="Carboxymuconolactone decarboxylase-like" evidence="1">
    <location>
        <begin position="99"/>
        <end position="178"/>
    </location>
</feature>
<dbReference type="Pfam" id="PF02627">
    <property type="entry name" value="CMD"/>
    <property type="match status" value="1"/>
</dbReference>
<dbReference type="OMA" id="MRPNDEF"/>
<accession>A0A7M7G0R6</accession>
<protein>
    <recommendedName>
        <fullName evidence="1">Carboxymuconolactone decarboxylase-like domain-containing protein</fullName>
    </recommendedName>
</protein>
<dbReference type="SUPFAM" id="SSF69118">
    <property type="entry name" value="AhpD-like"/>
    <property type="match status" value="1"/>
</dbReference>
<sequence length="247" mass="27685">MALLSSRSRMFSRTTVAIAAARRGLFYGNDECTRFSNRARQICTSSTILQADGESSPPVSRFPIPDRKTLPDDVQQVMDEVEEKSGFLPNVFKMLSYHPDSFRSFVNYYNVLMENSGNLTKADKEMIVVATSSVNNCMYCIIAHSALHRIYSKNPTLADQIVANVDMAALDSRQRAILDLALAVCKNEPITDEHFTNLEAHGLDQEDAFMVGSVAAFFAMSNRLAHLTSSRPNKEFYLLGRIPREKK</sequence>
<organism evidence="2 3">
    <name type="scientific">Strongylocentrotus purpuratus</name>
    <name type="common">Purple sea urchin</name>
    <dbReference type="NCBI Taxonomy" id="7668"/>
    <lineage>
        <taxon>Eukaryota</taxon>
        <taxon>Metazoa</taxon>
        <taxon>Echinodermata</taxon>
        <taxon>Eleutherozoa</taxon>
        <taxon>Echinozoa</taxon>
        <taxon>Echinoidea</taxon>
        <taxon>Euechinoidea</taxon>
        <taxon>Echinacea</taxon>
        <taxon>Camarodonta</taxon>
        <taxon>Echinidea</taxon>
        <taxon>Strongylocentrotidae</taxon>
        <taxon>Strongylocentrotus</taxon>
    </lineage>
</organism>
<name>A0A7M7G0R6_STRPU</name>
<dbReference type="NCBIfam" id="TIGR01926">
    <property type="entry name" value="peroxid_rel"/>
    <property type="match status" value="1"/>
</dbReference>
<dbReference type="EnsemblMetazoa" id="XM_001188365">
    <property type="protein sequence ID" value="XP_001188365"/>
    <property type="gene ID" value="LOC755102"/>
</dbReference>
<dbReference type="InParanoid" id="A0A7M7G0R6"/>
<dbReference type="PANTHER" id="PTHR35446:SF2">
    <property type="entry name" value="CARBOXYMUCONOLACTONE DECARBOXYLASE-LIKE DOMAIN-CONTAINING PROTEIN"/>
    <property type="match status" value="1"/>
</dbReference>
<evidence type="ECO:0000313" key="3">
    <source>
        <dbReference type="Proteomes" id="UP000007110"/>
    </source>
</evidence>